<organism evidence="2 3">
    <name type="scientific">Symbiochloris irregularis</name>
    <dbReference type="NCBI Taxonomy" id="706552"/>
    <lineage>
        <taxon>Eukaryota</taxon>
        <taxon>Viridiplantae</taxon>
        <taxon>Chlorophyta</taxon>
        <taxon>core chlorophytes</taxon>
        <taxon>Trebouxiophyceae</taxon>
        <taxon>Trebouxiales</taxon>
        <taxon>Trebouxiaceae</taxon>
        <taxon>Symbiochloris</taxon>
    </lineage>
</organism>
<sequence length="653" mass="72665">MDQEEAICTLHKENMVVNDLIQLCEQSDCDVRIQKGLEQAPHSDAFAFFPPPGHVPGDVGQLICEAVPGRPIAVKACTMSCGSVATGVTGIYCYRVGAVPLRNLDLVYLHHAAFPDHVILVPGHRFRPVLEKYTEPVEGQRRSQWKVREHRLHDREIVLGRLLTQAELGRTWEPRACVELLTVMLEHVCQRSELAATLQTYVEEQEALLIYMMANIGDHPLQGWERKHIEYTALERLIRRIRPFGVGVCLPDMDLQGFDVTFHIGDTTIRVQLKYGRLRYTIWRVDVDAENMSPTTVIAADNPHADSPWFVPNSYLLGFGIIAQPGAQPQNSSANIQVFPGEPGDGRGAAILLDERSSPHSIHGIKYKYWEMPNFCIDLNDPRLDPTNAEHRSAFQKEILRRAGKVPGDVRVPFMHPRTAADVKQQNHEKQWKIPPPVCTAHGKPSLASMIASGVLCPGPRRLAFEIKATLEELHSMGAEDGEAESDEERIETLTWFGDLQPDGSIQDLSLPDRLFATPGMWITACHRKEHGWDRAGGAEARIEYRPPGPIAHDLPDFSDASPAFPDLAAIAYPTIAELQSEVLRGAAVQRRALADAGIEDADIAIGMDGNVPERYNFTRLTPDDLARDYRRPVGVQSEGPALPSQLSDSFPP</sequence>
<accession>A0AAW1P4N6</accession>
<evidence type="ECO:0000313" key="2">
    <source>
        <dbReference type="EMBL" id="KAK9803704.1"/>
    </source>
</evidence>
<protein>
    <submittedName>
        <fullName evidence="2">Uncharacterized protein</fullName>
    </submittedName>
</protein>
<proteinExistence type="predicted"/>
<dbReference type="EMBL" id="JALJOQ010000057">
    <property type="protein sequence ID" value="KAK9803704.1"/>
    <property type="molecule type" value="Genomic_DNA"/>
</dbReference>
<evidence type="ECO:0000256" key="1">
    <source>
        <dbReference type="SAM" id="MobiDB-lite"/>
    </source>
</evidence>
<name>A0AAW1P4N6_9CHLO</name>
<reference evidence="2 3" key="1">
    <citation type="journal article" date="2024" name="Nat. Commun.">
        <title>Phylogenomics reveals the evolutionary origins of lichenization in chlorophyte algae.</title>
        <authorList>
            <person name="Puginier C."/>
            <person name="Libourel C."/>
            <person name="Otte J."/>
            <person name="Skaloud P."/>
            <person name="Haon M."/>
            <person name="Grisel S."/>
            <person name="Petersen M."/>
            <person name="Berrin J.G."/>
            <person name="Delaux P.M."/>
            <person name="Dal Grande F."/>
            <person name="Keller J."/>
        </authorList>
    </citation>
    <scope>NUCLEOTIDE SEQUENCE [LARGE SCALE GENOMIC DNA]</scope>
    <source>
        <strain evidence="2 3">SAG 2036</strain>
    </source>
</reference>
<comment type="caution">
    <text evidence="2">The sequence shown here is derived from an EMBL/GenBank/DDBJ whole genome shotgun (WGS) entry which is preliminary data.</text>
</comment>
<dbReference type="AlphaFoldDB" id="A0AAW1P4N6"/>
<feature type="region of interest" description="Disordered" evidence="1">
    <location>
        <begin position="631"/>
        <end position="653"/>
    </location>
</feature>
<gene>
    <name evidence="2" type="ORF">WJX73_003376</name>
</gene>
<dbReference type="Proteomes" id="UP001465755">
    <property type="component" value="Unassembled WGS sequence"/>
</dbReference>
<keyword evidence="3" id="KW-1185">Reference proteome</keyword>
<evidence type="ECO:0000313" key="3">
    <source>
        <dbReference type="Proteomes" id="UP001465755"/>
    </source>
</evidence>